<keyword evidence="1" id="KW-0732">Signal</keyword>
<evidence type="ECO:0000313" key="3">
    <source>
        <dbReference type="Proteomes" id="UP000238163"/>
    </source>
</evidence>
<reference evidence="2 3" key="1">
    <citation type="submission" date="2018-03" db="EMBL/GenBank/DDBJ databases">
        <title>Genetic Diversity and Phenotypic Plasticity of AHL Mediated Quorum Sensing in Environmental Strains of Vibrio mediterranei.</title>
        <authorList>
            <person name="Lantoine F."/>
            <person name="Vouve F."/>
        </authorList>
    </citation>
    <scope>NUCLEOTIDE SEQUENCE [LARGE SCALE GENOMIC DNA]</scope>
    <source>
        <strain evidence="2 3">17LN0615E</strain>
    </source>
</reference>
<organism evidence="2 3">
    <name type="scientific">Vibrio mediterranei</name>
    <dbReference type="NCBI Taxonomy" id="689"/>
    <lineage>
        <taxon>Bacteria</taxon>
        <taxon>Pseudomonadati</taxon>
        <taxon>Pseudomonadota</taxon>
        <taxon>Gammaproteobacteria</taxon>
        <taxon>Vibrionales</taxon>
        <taxon>Vibrionaceae</taxon>
        <taxon>Vibrio</taxon>
    </lineage>
</organism>
<feature type="signal peptide" evidence="1">
    <location>
        <begin position="1"/>
        <end position="21"/>
    </location>
</feature>
<name>A0ABX5D4C5_9VIBR</name>
<dbReference type="Proteomes" id="UP000238163">
    <property type="component" value="Unassembled WGS sequence"/>
</dbReference>
<gene>
    <name evidence="2" type="ORF">COR51_27030</name>
</gene>
<dbReference type="EMBL" id="NWTN01000048">
    <property type="protein sequence ID" value="PRQ64514.1"/>
    <property type="molecule type" value="Genomic_DNA"/>
</dbReference>
<sequence length="199" mass="22322">MKKFNTLVVIGLSCSMLAVGAAPLSPVDYGFHHNGNIINPKCVNLLQAWNSESPQYGIILRSVIIDSCQESNLAFKGRDYHVSSDGSVSYYEDPDDGHSYFKYEVLGKTERGIFALAHLGYIGLYRLENQPVDFDFNYSNEQMVSVLTKLSQSWVPCFRSAQVKGNQLQVIKHVWNPAASRAEQCTDTLETVTFDLSHF</sequence>
<evidence type="ECO:0000256" key="1">
    <source>
        <dbReference type="SAM" id="SignalP"/>
    </source>
</evidence>
<comment type="caution">
    <text evidence="2">The sequence shown here is derived from an EMBL/GenBank/DDBJ whole genome shotgun (WGS) entry which is preliminary data.</text>
</comment>
<accession>A0ABX5D4C5</accession>
<feature type="chain" id="PRO_5046208130" evidence="1">
    <location>
        <begin position="22"/>
        <end position="199"/>
    </location>
</feature>
<keyword evidence="3" id="KW-1185">Reference proteome</keyword>
<proteinExistence type="predicted"/>
<evidence type="ECO:0000313" key="2">
    <source>
        <dbReference type="EMBL" id="PRQ64514.1"/>
    </source>
</evidence>
<protein>
    <submittedName>
        <fullName evidence="2">Uncharacterized protein</fullName>
    </submittedName>
</protein>
<dbReference type="RefSeq" id="WP_096444443.1">
    <property type="nucleotide sequence ID" value="NZ_NWTN01000048.1"/>
</dbReference>